<gene>
    <name evidence="1" type="ORF">ASCRUDRAFT_74586</name>
</gene>
<evidence type="ECO:0000313" key="1">
    <source>
        <dbReference type="EMBL" id="ODV62141.1"/>
    </source>
</evidence>
<reference evidence="2" key="1">
    <citation type="submission" date="2016-05" db="EMBL/GenBank/DDBJ databases">
        <title>Comparative genomics of biotechnologically important yeasts.</title>
        <authorList>
            <consortium name="DOE Joint Genome Institute"/>
            <person name="Riley R."/>
            <person name="Haridas S."/>
            <person name="Wolfe K.H."/>
            <person name="Lopes M.R."/>
            <person name="Hittinger C.T."/>
            <person name="Goker M."/>
            <person name="Salamov A."/>
            <person name="Wisecaver J."/>
            <person name="Long T.M."/>
            <person name="Aerts A.L."/>
            <person name="Barry K."/>
            <person name="Choi C."/>
            <person name="Clum A."/>
            <person name="Coughlan A.Y."/>
            <person name="Deshpande S."/>
            <person name="Douglass A.P."/>
            <person name="Hanson S.J."/>
            <person name="Klenk H.-P."/>
            <person name="Labutti K."/>
            <person name="Lapidus A."/>
            <person name="Lindquist E."/>
            <person name="Lipzen A."/>
            <person name="Meier-Kolthoff J.P."/>
            <person name="Ohm R.A."/>
            <person name="Otillar R.P."/>
            <person name="Pangilinan J."/>
            <person name="Peng Y."/>
            <person name="Rokas A."/>
            <person name="Rosa C.A."/>
            <person name="Scheuner C."/>
            <person name="Sibirny A.A."/>
            <person name="Slot J.C."/>
            <person name="Stielow J.B."/>
            <person name="Sun H."/>
            <person name="Kurtzman C.P."/>
            <person name="Blackwell M."/>
            <person name="Grigoriev I.V."/>
            <person name="Jeffries T.W."/>
        </authorList>
    </citation>
    <scope>NUCLEOTIDE SEQUENCE [LARGE SCALE GENOMIC DNA]</scope>
    <source>
        <strain evidence="2">DSM 1968</strain>
    </source>
</reference>
<sequence>MAEINSRLEKIFRRESNSMLEINDIRKDEAATIVDFIRLEPEVKKIFRKILQSYFQPDI</sequence>
<protein>
    <submittedName>
        <fullName evidence="1">Uncharacterized protein</fullName>
    </submittedName>
</protein>
<dbReference type="InParanoid" id="A0A1D2VKK7"/>
<dbReference type="GeneID" id="30966382"/>
<name>A0A1D2VKK7_9ASCO</name>
<dbReference type="RefSeq" id="XP_020048448.1">
    <property type="nucleotide sequence ID" value="XM_020192746.1"/>
</dbReference>
<organism evidence="1 2">
    <name type="scientific">Ascoidea rubescens DSM 1968</name>
    <dbReference type="NCBI Taxonomy" id="1344418"/>
    <lineage>
        <taxon>Eukaryota</taxon>
        <taxon>Fungi</taxon>
        <taxon>Dikarya</taxon>
        <taxon>Ascomycota</taxon>
        <taxon>Saccharomycotina</taxon>
        <taxon>Saccharomycetes</taxon>
        <taxon>Ascoideaceae</taxon>
        <taxon>Ascoidea</taxon>
    </lineage>
</organism>
<accession>A0A1D2VKK7</accession>
<dbReference type="AlphaFoldDB" id="A0A1D2VKK7"/>
<dbReference type="EMBL" id="KV454477">
    <property type="protein sequence ID" value="ODV62141.1"/>
    <property type="molecule type" value="Genomic_DNA"/>
</dbReference>
<proteinExistence type="predicted"/>
<dbReference type="Proteomes" id="UP000095038">
    <property type="component" value="Unassembled WGS sequence"/>
</dbReference>
<evidence type="ECO:0000313" key="2">
    <source>
        <dbReference type="Proteomes" id="UP000095038"/>
    </source>
</evidence>
<keyword evidence="2" id="KW-1185">Reference proteome</keyword>